<feature type="transmembrane region" description="Helical" evidence="1">
    <location>
        <begin position="22"/>
        <end position="44"/>
    </location>
</feature>
<dbReference type="InterPro" id="IPR005069">
    <property type="entry name" value="Nucl-diP-sugar_transferase"/>
</dbReference>
<proteinExistence type="predicted"/>
<evidence type="ECO:0000259" key="2">
    <source>
        <dbReference type="Pfam" id="PF03407"/>
    </source>
</evidence>
<keyword evidence="1" id="KW-0812">Transmembrane</keyword>
<dbReference type="Pfam" id="PF03407">
    <property type="entry name" value="Nucleotid_trans"/>
    <property type="match status" value="1"/>
</dbReference>
<organism evidence="3">
    <name type="scientific">Tanacetum cinerariifolium</name>
    <name type="common">Dalmatian daisy</name>
    <name type="synonym">Chrysanthemum cinerariifolium</name>
    <dbReference type="NCBI Taxonomy" id="118510"/>
    <lineage>
        <taxon>Eukaryota</taxon>
        <taxon>Viridiplantae</taxon>
        <taxon>Streptophyta</taxon>
        <taxon>Embryophyta</taxon>
        <taxon>Tracheophyta</taxon>
        <taxon>Spermatophyta</taxon>
        <taxon>Magnoliopsida</taxon>
        <taxon>eudicotyledons</taxon>
        <taxon>Gunneridae</taxon>
        <taxon>Pentapetalae</taxon>
        <taxon>asterids</taxon>
        <taxon>campanulids</taxon>
        <taxon>Asterales</taxon>
        <taxon>Asteraceae</taxon>
        <taxon>Asteroideae</taxon>
        <taxon>Anthemideae</taxon>
        <taxon>Anthemidinae</taxon>
        <taxon>Tanacetum</taxon>
    </lineage>
</organism>
<evidence type="ECO:0000313" key="3">
    <source>
        <dbReference type="EMBL" id="GEU68364.1"/>
    </source>
</evidence>
<sequence>MSALSPSAESSNHCSLLRHSKVLLQTPELVIIFALVAFFSLFLYHSSSFGPFPVSYTKHHNSSVNGTMDLKSILKMAATSNNTVIITTLNDAWAEPNSVFDLFLESFRTGNQTQKLLNHLVVVAWDQKAYARCLKLHPHCYYLSTDGVDFSEEAYYMAPDYLNMMWRRTNFLRNVVDLGYNFLFTDADIMWFRDPFPHFHEDGDFQIACDYFNGNPIDLNNLPNGVLGMALNNTQTKTNSSAFRSMLEKHQLTGPNFNKWFRALKLVVRIEKLQDVFETALPPAPAARADSEFVLCWLFYDYKLQSNVVS</sequence>
<dbReference type="EMBL" id="BKCJ010005736">
    <property type="protein sequence ID" value="GEU68364.1"/>
    <property type="molecule type" value="Genomic_DNA"/>
</dbReference>
<name>A0A6L2M713_TANCI</name>
<accession>A0A6L2M713</accession>
<dbReference type="PANTHER" id="PTHR46038">
    <property type="entry name" value="EXPRESSED PROTEIN-RELATED"/>
    <property type="match status" value="1"/>
</dbReference>
<feature type="domain" description="Nucleotide-diphospho-sugar transferase" evidence="2">
    <location>
        <begin position="116"/>
        <end position="240"/>
    </location>
</feature>
<dbReference type="AlphaFoldDB" id="A0A6L2M713"/>
<dbReference type="GO" id="GO:0016740">
    <property type="term" value="F:transferase activity"/>
    <property type="evidence" value="ECO:0007669"/>
    <property type="project" value="UniProtKB-KW"/>
</dbReference>
<comment type="caution">
    <text evidence="3">The sequence shown here is derived from an EMBL/GenBank/DDBJ whole genome shotgun (WGS) entry which is preliminary data.</text>
</comment>
<keyword evidence="1" id="KW-0472">Membrane</keyword>
<keyword evidence="1" id="KW-1133">Transmembrane helix</keyword>
<evidence type="ECO:0000256" key="1">
    <source>
        <dbReference type="SAM" id="Phobius"/>
    </source>
</evidence>
<dbReference type="InterPro" id="IPR044821">
    <property type="entry name" value="At1g28695/At4g15970-like"/>
</dbReference>
<dbReference type="PANTHER" id="PTHR46038:SF62">
    <property type="entry name" value="GLYCOSYLTRANSFERASE"/>
    <property type="match status" value="1"/>
</dbReference>
<gene>
    <name evidence="3" type="ORF">Tci_040342</name>
</gene>
<reference evidence="3" key="1">
    <citation type="journal article" date="2019" name="Sci. Rep.">
        <title>Draft genome of Tanacetum cinerariifolium, the natural source of mosquito coil.</title>
        <authorList>
            <person name="Yamashiro T."/>
            <person name="Shiraishi A."/>
            <person name="Satake H."/>
            <person name="Nakayama K."/>
        </authorList>
    </citation>
    <scope>NUCLEOTIDE SEQUENCE</scope>
</reference>
<protein>
    <submittedName>
        <fullName evidence="3">Putative nucleotide-diphospho-sugar transferase, nucleotide-diphospho-sugar transferase</fullName>
    </submittedName>
</protein>
<keyword evidence="3" id="KW-0808">Transferase</keyword>